<gene>
    <name evidence="2" type="ORF">WN944_018240</name>
</gene>
<dbReference type="AlphaFoldDB" id="A0AAP0LUD0"/>
<evidence type="ECO:0000313" key="2">
    <source>
        <dbReference type="EMBL" id="KAK9186851.1"/>
    </source>
</evidence>
<sequence>MKTIGDNLRSAGGSLIDEESMTQILAGVGNDYDAIVVNLIARIKTLTLQEPILLRTTTKETNKILEETSTTTGPTKSEVAIEGQEEEVETTMAKAKTIVIKEIPKLSCQVYGKNGHDVAVCYHKFDKEYVPSDTNNQGRNYGHHQNQPSNQGSGAYVIEPETIGDAAWYLDSGATNHITNDIKQPHPEVRISR</sequence>
<dbReference type="EMBL" id="JBCGBO010000007">
    <property type="protein sequence ID" value="KAK9186851.1"/>
    <property type="molecule type" value="Genomic_DNA"/>
</dbReference>
<evidence type="ECO:0000256" key="1">
    <source>
        <dbReference type="SAM" id="MobiDB-lite"/>
    </source>
</evidence>
<name>A0AAP0LUD0_9ROSI</name>
<evidence type="ECO:0000313" key="3">
    <source>
        <dbReference type="Proteomes" id="UP001428341"/>
    </source>
</evidence>
<keyword evidence="3" id="KW-1185">Reference proteome</keyword>
<accession>A0AAP0LUD0</accession>
<organism evidence="2 3">
    <name type="scientific">Citrus x changshan-huyou</name>
    <dbReference type="NCBI Taxonomy" id="2935761"/>
    <lineage>
        <taxon>Eukaryota</taxon>
        <taxon>Viridiplantae</taxon>
        <taxon>Streptophyta</taxon>
        <taxon>Embryophyta</taxon>
        <taxon>Tracheophyta</taxon>
        <taxon>Spermatophyta</taxon>
        <taxon>Magnoliopsida</taxon>
        <taxon>eudicotyledons</taxon>
        <taxon>Gunneridae</taxon>
        <taxon>Pentapetalae</taxon>
        <taxon>rosids</taxon>
        <taxon>malvids</taxon>
        <taxon>Sapindales</taxon>
        <taxon>Rutaceae</taxon>
        <taxon>Aurantioideae</taxon>
        <taxon>Citrus</taxon>
    </lineage>
</organism>
<proteinExistence type="predicted"/>
<reference evidence="2 3" key="1">
    <citation type="submission" date="2024-05" db="EMBL/GenBank/DDBJ databases">
        <title>Haplotype-resolved chromosome-level genome assembly of Huyou (Citrus changshanensis).</title>
        <authorList>
            <person name="Miao C."/>
            <person name="Chen W."/>
            <person name="Wu Y."/>
            <person name="Wang L."/>
            <person name="Zhao S."/>
            <person name="Grierson D."/>
            <person name="Xu C."/>
            <person name="Chen K."/>
        </authorList>
    </citation>
    <scope>NUCLEOTIDE SEQUENCE [LARGE SCALE GENOMIC DNA]</scope>
    <source>
        <strain evidence="2">01-14</strain>
        <tissue evidence="2">Leaf</tissue>
    </source>
</reference>
<dbReference type="Proteomes" id="UP001428341">
    <property type="component" value="Unassembled WGS sequence"/>
</dbReference>
<feature type="region of interest" description="Disordered" evidence="1">
    <location>
        <begin position="132"/>
        <end position="154"/>
    </location>
</feature>
<feature type="compositionally biased region" description="Polar residues" evidence="1">
    <location>
        <begin position="132"/>
        <end position="153"/>
    </location>
</feature>
<comment type="caution">
    <text evidence="2">The sequence shown here is derived from an EMBL/GenBank/DDBJ whole genome shotgun (WGS) entry which is preliminary data.</text>
</comment>
<protein>
    <submittedName>
        <fullName evidence="2">Uncharacterized protein</fullName>
    </submittedName>
</protein>